<gene>
    <name evidence="16" type="ordered locus">SpiBuddy_1274</name>
</gene>
<keyword evidence="6" id="KW-0547">Nucleotide-binding</keyword>
<dbReference type="FunFam" id="3.40.50.300:FF:000695">
    <property type="entry name" value="Flagellar biosynthesis regulator FlhF"/>
    <property type="match status" value="1"/>
</dbReference>
<dbReference type="InterPro" id="IPR003593">
    <property type="entry name" value="AAA+_ATPase"/>
</dbReference>
<feature type="domain" description="AAA+ ATPase" evidence="14">
    <location>
        <begin position="124"/>
        <end position="297"/>
    </location>
</feature>
<sequence>MEFLSLEASDYESALRQARSEHGNAVRIHTRKDFSKGSLLAKQKRCAITYYLVKERALTPEPEPVEVKVFNAEAYLANLLTSNDIPLSFHEKVFAGKIEHSQTEIEVQLLQSLFEGIQFEDEIGSKFAIFVGAAGVGKTTTLVKTALYLRAQKGKKVALLSFDTQRTGSVEQIRQFAHEFALPLYEASDESALAGLLASLKGFDHILVDTSGRSAKDEELKAFLDGMLAVLPFQGCSTYLVVSASHKESDLLAQQQLFAKQRVKAIICTKLDETSGIGNLLSFVQKSDVPLLFLADGQTIPQDFHPASAAYLMTRLQGFSLDLLQFFPSL</sequence>
<dbReference type="STRING" id="158189.SpiBuddy_1274"/>
<dbReference type="PANTHER" id="PTHR43134:SF3">
    <property type="entry name" value="FLAGELLAR BIOSYNTHESIS PROTEIN FLHF"/>
    <property type="match status" value="1"/>
</dbReference>
<evidence type="ECO:0000256" key="6">
    <source>
        <dbReference type="ARBA" id="ARBA00022741"/>
    </source>
</evidence>
<dbReference type="KEGG" id="sbu:SpiBuddy_1274"/>
<dbReference type="OrthoDB" id="9778554at2"/>
<evidence type="ECO:0000256" key="13">
    <source>
        <dbReference type="ARBA" id="ARBA00030866"/>
    </source>
</evidence>
<evidence type="ECO:0000256" key="10">
    <source>
        <dbReference type="ARBA" id="ARBA00023136"/>
    </source>
</evidence>
<dbReference type="InterPro" id="IPR000897">
    <property type="entry name" value="SRP54_GTPase_dom"/>
</dbReference>
<evidence type="ECO:0000256" key="5">
    <source>
        <dbReference type="ARBA" id="ARBA00022475"/>
    </source>
</evidence>
<dbReference type="RefSeq" id="WP_013606950.1">
    <property type="nucleotide sequence ID" value="NC_015152.1"/>
</dbReference>
<dbReference type="InterPro" id="IPR047040">
    <property type="entry name" value="FlhF__GTPase_dom"/>
</dbReference>
<evidence type="ECO:0000256" key="2">
    <source>
        <dbReference type="ARBA" id="ARBA00008531"/>
    </source>
</evidence>
<keyword evidence="5" id="KW-1003">Cell membrane</keyword>
<dbReference type="GO" id="GO:0005525">
    <property type="term" value="F:GTP binding"/>
    <property type="evidence" value="ECO:0007669"/>
    <property type="project" value="UniProtKB-KW"/>
</dbReference>
<proteinExistence type="inferred from homology"/>
<dbReference type="Proteomes" id="UP000008466">
    <property type="component" value="Chromosome"/>
</dbReference>
<evidence type="ECO:0000259" key="15">
    <source>
        <dbReference type="SMART" id="SM00962"/>
    </source>
</evidence>
<dbReference type="SUPFAM" id="SSF52540">
    <property type="entry name" value="P-loop containing nucleoside triphosphate hydrolases"/>
    <property type="match status" value="1"/>
</dbReference>
<comment type="similarity">
    <text evidence="2">Belongs to the GTP-binding SRP family.</text>
</comment>
<dbReference type="HOGENOM" id="CLU_009301_11_4_12"/>
<evidence type="ECO:0000256" key="1">
    <source>
        <dbReference type="ARBA" id="ARBA00004413"/>
    </source>
</evidence>
<dbReference type="GO" id="GO:0005047">
    <property type="term" value="F:signal recognition particle binding"/>
    <property type="evidence" value="ECO:0007669"/>
    <property type="project" value="TreeGrafter"/>
</dbReference>
<evidence type="ECO:0000256" key="4">
    <source>
        <dbReference type="ARBA" id="ARBA00022448"/>
    </source>
</evidence>
<evidence type="ECO:0000313" key="17">
    <source>
        <dbReference type="Proteomes" id="UP000008466"/>
    </source>
</evidence>
<organism evidence="16 17">
    <name type="scientific">Sphaerochaeta globosa (strain ATCC BAA-1886 / DSM 22777 / Buddy)</name>
    <name type="common">Spirochaeta sp. (strain Buddy)</name>
    <dbReference type="NCBI Taxonomy" id="158189"/>
    <lineage>
        <taxon>Bacteria</taxon>
        <taxon>Pseudomonadati</taxon>
        <taxon>Spirochaetota</taxon>
        <taxon>Spirochaetia</taxon>
        <taxon>Spirochaetales</taxon>
        <taxon>Sphaerochaetaceae</taxon>
        <taxon>Sphaerochaeta</taxon>
    </lineage>
</organism>
<dbReference type="GO" id="GO:0005886">
    <property type="term" value="C:plasma membrane"/>
    <property type="evidence" value="ECO:0007669"/>
    <property type="project" value="UniProtKB-SubCell"/>
</dbReference>
<keyword evidence="8" id="KW-0653">Protein transport</keyword>
<dbReference type="SMART" id="SM00382">
    <property type="entry name" value="AAA"/>
    <property type="match status" value="1"/>
</dbReference>
<dbReference type="InterPro" id="IPR027417">
    <property type="entry name" value="P-loop_NTPase"/>
</dbReference>
<evidence type="ECO:0000256" key="9">
    <source>
        <dbReference type="ARBA" id="ARBA00023134"/>
    </source>
</evidence>
<evidence type="ECO:0000256" key="7">
    <source>
        <dbReference type="ARBA" id="ARBA00022795"/>
    </source>
</evidence>
<evidence type="ECO:0000256" key="3">
    <source>
        <dbReference type="ARBA" id="ARBA00014919"/>
    </source>
</evidence>
<dbReference type="PANTHER" id="PTHR43134">
    <property type="entry name" value="SIGNAL RECOGNITION PARTICLE RECEPTOR SUBUNIT ALPHA"/>
    <property type="match status" value="1"/>
</dbReference>
<dbReference type="Gene3D" id="3.40.50.300">
    <property type="entry name" value="P-loop containing nucleotide triphosphate hydrolases"/>
    <property type="match status" value="1"/>
</dbReference>
<keyword evidence="9" id="KW-0342">GTP-binding</keyword>
<dbReference type="SMART" id="SM00962">
    <property type="entry name" value="SRP54"/>
    <property type="match status" value="1"/>
</dbReference>
<feature type="domain" description="SRP54-type proteins GTP-binding" evidence="15">
    <location>
        <begin position="125"/>
        <end position="318"/>
    </location>
</feature>
<protein>
    <recommendedName>
        <fullName evidence="3">Flagellar biosynthesis protein FlhF</fullName>
    </recommendedName>
    <alternativeName>
        <fullName evidence="13">Flagella-associated GTP-binding protein</fullName>
    </alternativeName>
</protein>
<dbReference type="Gene3D" id="1.20.120.1380">
    <property type="entry name" value="Flagellar FlhF biosynthesis protein, N domain"/>
    <property type="match status" value="1"/>
</dbReference>
<reference evidence="17" key="1">
    <citation type="submission" date="2011-02" db="EMBL/GenBank/DDBJ databases">
        <title>Complete sequence of Spirochaeta sp. Buddy.</title>
        <authorList>
            <person name="Lucas S."/>
            <person name="Copeland A."/>
            <person name="Lapidus A."/>
            <person name="Cheng J.-F."/>
            <person name="Goodwin L."/>
            <person name="Pitluck S."/>
            <person name="Zeytun A."/>
            <person name="Detter J.C."/>
            <person name="Han C."/>
            <person name="Tapia R."/>
            <person name="Land M."/>
            <person name="Hauser L."/>
            <person name="Kyrpides N."/>
            <person name="Ivanova N."/>
            <person name="Mikhailova N."/>
            <person name="Pagani I."/>
            <person name="Ritalahti K.M."/>
            <person name="Loeffler F.E."/>
            <person name="Woyke T."/>
        </authorList>
    </citation>
    <scope>NUCLEOTIDE SEQUENCE [LARGE SCALE GENOMIC DNA]</scope>
    <source>
        <strain evidence="17">ATCC BAA-1886 / DSM 22777 / Buddy</strain>
    </source>
</reference>
<evidence type="ECO:0000256" key="12">
    <source>
        <dbReference type="ARBA" id="ARBA00025337"/>
    </source>
</evidence>
<dbReference type="GO" id="GO:0006614">
    <property type="term" value="P:SRP-dependent cotranslational protein targeting to membrane"/>
    <property type="evidence" value="ECO:0007669"/>
    <property type="project" value="InterPro"/>
</dbReference>
<keyword evidence="10" id="KW-0472">Membrane</keyword>
<evidence type="ECO:0000256" key="11">
    <source>
        <dbReference type="ARBA" id="ARBA00023225"/>
    </source>
</evidence>
<dbReference type="GO" id="GO:0003924">
    <property type="term" value="F:GTPase activity"/>
    <property type="evidence" value="ECO:0007669"/>
    <property type="project" value="InterPro"/>
</dbReference>
<dbReference type="EMBL" id="CP002541">
    <property type="protein sequence ID" value="ADY13099.1"/>
    <property type="molecule type" value="Genomic_DNA"/>
</dbReference>
<comment type="subcellular location">
    <subcellularLocation>
        <location evidence="1">Cell membrane</location>
        <topology evidence="1">Peripheral membrane protein</topology>
        <orientation evidence="1">Cytoplasmic side</orientation>
    </subcellularLocation>
</comment>
<name>F0RYW3_SPHGB</name>
<keyword evidence="17" id="KW-1185">Reference proteome</keyword>
<evidence type="ECO:0000256" key="8">
    <source>
        <dbReference type="ARBA" id="ARBA00022927"/>
    </source>
</evidence>
<evidence type="ECO:0000313" key="16">
    <source>
        <dbReference type="EMBL" id="ADY13099.1"/>
    </source>
</evidence>
<accession>F0RYW3</accession>
<keyword evidence="11" id="KW-1006">Bacterial flagellum protein export</keyword>
<dbReference type="eggNOG" id="COG1419">
    <property type="taxonomic scope" value="Bacteria"/>
</dbReference>
<dbReference type="AlphaFoldDB" id="F0RYW3"/>
<dbReference type="GO" id="GO:0044781">
    <property type="term" value="P:bacterial-type flagellum organization"/>
    <property type="evidence" value="ECO:0007669"/>
    <property type="project" value="UniProtKB-KW"/>
</dbReference>
<dbReference type="CDD" id="cd17873">
    <property type="entry name" value="FlhF"/>
    <property type="match status" value="1"/>
</dbReference>
<dbReference type="Pfam" id="PF00448">
    <property type="entry name" value="SRP54"/>
    <property type="match status" value="1"/>
</dbReference>
<comment type="function">
    <text evidence="12">Necessary for flagellar biosynthesis. May be involved in translocation of the flagellum.</text>
</comment>
<evidence type="ECO:0000259" key="14">
    <source>
        <dbReference type="SMART" id="SM00382"/>
    </source>
</evidence>
<keyword evidence="7" id="KW-1005">Bacterial flagellum biogenesis</keyword>
<dbReference type="GO" id="GO:0015031">
    <property type="term" value="P:protein transport"/>
    <property type="evidence" value="ECO:0007669"/>
    <property type="project" value="UniProtKB-KW"/>
</dbReference>
<keyword evidence="4" id="KW-0813">Transport</keyword>